<protein>
    <submittedName>
        <fullName evidence="4">Precorrin-6A reductase</fullName>
        <ecNumber evidence="4">1.3.1.54</ecNumber>
    </submittedName>
</protein>
<evidence type="ECO:0000313" key="4">
    <source>
        <dbReference type="EMBL" id="MED3563505.1"/>
    </source>
</evidence>
<gene>
    <name evidence="4" type="primary">cobK</name>
    <name evidence="4" type="ORF">P4447_13785</name>
</gene>
<evidence type="ECO:0000256" key="3">
    <source>
        <dbReference type="ARBA" id="ARBA00023002"/>
    </source>
</evidence>
<dbReference type="SUPFAM" id="SSF51735">
    <property type="entry name" value="NAD(P)-binding Rossmann-fold domains"/>
    <property type="match status" value="1"/>
</dbReference>
<dbReference type="EMBL" id="JARMQG010000183">
    <property type="protein sequence ID" value="MED3563505.1"/>
    <property type="molecule type" value="Genomic_DNA"/>
</dbReference>
<dbReference type="NCBIfam" id="TIGR00715">
    <property type="entry name" value="precor6x_red"/>
    <property type="match status" value="1"/>
</dbReference>
<evidence type="ECO:0000313" key="5">
    <source>
        <dbReference type="Proteomes" id="UP001330749"/>
    </source>
</evidence>
<keyword evidence="3 4" id="KW-0560">Oxidoreductase</keyword>
<keyword evidence="2" id="KW-0169">Cobalamin biosynthesis</keyword>
<dbReference type="InterPro" id="IPR003723">
    <property type="entry name" value="Precorrin-6x_reduct"/>
</dbReference>
<name>A0ABU6NBB6_9BACI</name>
<evidence type="ECO:0000256" key="2">
    <source>
        <dbReference type="ARBA" id="ARBA00022573"/>
    </source>
</evidence>
<evidence type="ECO:0000256" key="1">
    <source>
        <dbReference type="ARBA" id="ARBA00004953"/>
    </source>
</evidence>
<organism evidence="4 5">
    <name type="scientific">Bacillus xiapuensis</name>
    <dbReference type="NCBI Taxonomy" id="2014075"/>
    <lineage>
        <taxon>Bacteria</taxon>
        <taxon>Bacillati</taxon>
        <taxon>Bacillota</taxon>
        <taxon>Bacilli</taxon>
        <taxon>Bacillales</taxon>
        <taxon>Bacillaceae</taxon>
        <taxon>Bacillus</taxon>
    </lineage>
</organism>
<dbReference type="InterPro" id="IPR036291">
    <property type="entry name" value="NAD(P)-bd_dom_sf"/>
</dbReference>
<dbReference type="RefSeq" id="WP_327968562.1">
    <property type="nucleotide sequence ID" value="NZ_JARMQG010000183.1"/>
</dbReference>
<dbReference type="GO" id="GO:0016994">
    <property type="term" value="F:precorrin-6A reductase activity"/>
    <property type="evidence" value="ECO:0007669"/>
    <property type="project" value="UniProtKB-EC"/>
</dbReference>
<proteinExistence type="predicted"/>
<accession>A0ABU6NBB6</accession>
<dbReference type="Gene3D" id="3.40.50.720">
    <property type="entry name" value="NAD(P)-binding Rossmann-like Domain"/>
    <property type="match status" value="1"/>
</dbReference>
<dbReference type="PANTHER" id="PTHR36925:SF1">
    <property type="entry name" value="COBALT-PRECORRIN-6A REDUCTASE"/>
    <property type="match status" value="1"/>
</dbReference>
<dbReference type="Proteomes" id="UP001330749">
    <property type="component" value="Unassembled WGS sequence"/>
</dbReference>
<dbReference type="EC" id="1.3.1.54" evidence="4"/>
<keyword evidence="5" id="KW-1185">Reference proteome</keyword>
<sequence length="259" mass="28519">MILVLAGTSDARALAIEIIKEGYRLLATVVTENAANELKESGIPVQVGRLTDEEMVSLIETKGIQTVVDASHPFAEEASKNAISAAKKAGVPYIRYERESQTFHYKKIKVVESYEEAADIAATKKGVVMLTTGSKTLQVFTEKLLGNPNIRLIARMLPRVDNMEKCEQLGLPQKNIVAIQGPFTKEFDQALYKQYGVTVMITKESGKVGSVDEKVEAAKDIGIEVIMIGRPKIQYGIVHSNFFDVLQELHKTVVPQLAN</sequence>
<reference evidence="4 5" key="1">
    <citation type="submission" date="2023-03" db="EMBL/GenBank/DDBJ databases">
        <title>Bacillus Genome Sequencing.</title>
        <authorList>
            <person name="Dunlap C."/>
        </authorList>
    </citation>
    <scope>NUCLEOTIDE SEQUENCE [LARGE SCALE GENOMIC DNA]</scope>
    <source>
        <strain evidence="4 5">B-14544</strain>
    </source>
</reference>
<dbReference type="PANTHER" id="PTHR36925">
    <property type="entry name" value="COBALT-PRECORRIN-6A REDUCTASE"/>
    <property type="match status" value="1"/>
</dbReference>
<dbReference type="Pfam" id="PF02571">
    <property type="entry name" value="CbiJ"/>
    <property type="match status" value="1"/>
</dbReference>
<dbReference type="PROSITE" id="PS51014">
    <property type="entry name" value="COBK_CBIJ"/>
    <property type="match status" value="1"/>
</dbReference>
<comment type="pathway">
    <text evidence="1">Cofactor biosynthesis; adenosylcobalamin biosynthesis.</text>
</comment>
<comment type="caution">
    <text evidence="4">The sequence shown here is derived from an EMBL/GenBank/DDBJ whole genome shotgun (WGS) entry which is preliminary data.</text>
</comment>